<evidence type="ECO:0000256" key="5">
    <source>
        <dbReference type="ARBA" id="ARBA00038772"/>
    </source>
</evidence>
<dbReference type="FunFam" id="1.20.5.430:FF:000002">
    <property type="entry name" value="Heat shock factor-binding protein 1"/>
    <property type="match status" value="1"/>
</dbReference>
<dbReference type="Gene3D" id="1.20.5.430">
    <property type="match status" value="1"/>
</dbReference>
<evidence type="ECO:0000256" key="3">
    <source>
        <dbReference type="ARBA" id="ARBA00023242"/>
    </source>
</evidence>
<sequence>MAETEPKTMQDLTSVVQTLLQQMQDKFQTMSDQIIGRNILCMCRQALTVLWKLFSGLEWKNWKVKTRYQLHKRVEGC</sequence>
<comment type="subcellular location">
    <subcellularLocation>
        <location evidence="1">Nucleus</location>
    </subcellularLocation>
</comment>
<accession>A0A7J7SIL2</accession>
<reference evidence="7 8" key="1">
    <citation type="journal article" date="2020" name="Nature">
        <title>Six reference-quality genomes reveal evolution of bat adaptations.</title>
        <authorList>
            <person name="Jebb D."/>
            <person name="Huang Z."/>
            <person name="Pippel M."/>
            <person name="Hughes G.M."/>
            <person name="Lavrichenko K."/>
            <person name="Devanna P."/>
            <person name="Winkler S."/>
            <person name="Jermiin L.S."/>
            <person name="Skirmuntt E.C."/>
            <person name="Katzourakis A."/>
            <person name="Burkitt-Gray L."/>
            <person name="Ray D.A."/>
            <person name="Sullivan K.A.M."/>
            <person name="Roscito J.G."/>
            <person name="Kirilenko B.M."/>
            <person name="Davalos L.M."/>
            <person name="Corthals A.P."/>
            <person name="Power M.L."/>
            <person name="Jones G."/>
            <person name="Ransome R.D."/>
            <person name="Dechmann D.K.N."/>
            <person name="Locatelli A.G."/>
            <person name="Puechmaille S.J."/>
            <person name="Fedrigo O."/>
            <person name="Jarvis E.D."/>
            <person name="Hiller M."/>
            <person name="Vernes S.C."/>
            <person name="Myers E.W."/>
            <person name="Teeling E.C."/>
        </authorList>
    </citation>
    <scope>NUCLEOTIDE SEQUENCE [LARGE SCALE GENOMIC DNA]</scope>
    <source>
        <strain evidence="7">MRhiFer1</strain>
        <tissue evidence="7">Lung</tissue>
    </source>
</reference>
<keyword evidence="3" id="KW-0539">Nucleus</keyword>
<dbReference type="Pfam" id="PF06825">
    <property type="entry name" value="HSBP1"/>
    <property type="match status" value="1"/>
</dbReference>
<dbReference type="GO" id="GO:0003714">
    <property type="term" value="F:transcription corepressor activity"/>
    <property type="evidence" value="ECO:0007669"/>
    <property type="project" value="InterPro"/>
</dbReference>
<comment type="caution">
    <text evidence="7">The sequence shown here is derived from an EMBL/GenBank/DDBJ whole genome shotgun (WGS) entry which is preliminary data.</text>
</comment>
<comment type="function">
    <text evidence="4">Negative regulator of the heat shock response. Negatively affects HSF1 DNA-binding activity. May have a role in the suppression of the activation of the stress response during the aging process.</text>
</comment>
<comment type="similarity">
    <text evidence="2">Belongs to the HSBP1 family.</text>
</comment>
<evidence type="ECO:0000256" key="4">
    <source>
        <dbReference type="ARBA" id="ARBA00037689"/>
    </source>
</evidence>
<dbReference type="Proteomes" id="UP000585614">
    <property type="component" value="Unassembled WGS sequence"/>
</dbReference>
<name>A0A7J7SIL2_RHIFE</name>
<evidence type="ECO:0000256" key="2">
    <source>
        <dbReference type="ARBA" id="ARBA00006349"/>
    </source>
</evidence>
<dbReference type="GO" id="GO:0070370">
    <property type="term" value="P:cellular heat acclimation"/>
    <property type="evidence" value="ECO:0007669"/>
    <property type="project" value="TreeGrafter"/>
</dbReference>
<keyword evidence="7" id="KW-0346">Stress response</keyword>
<dbReference type="AlphaFoldDB" id="A0A7J7SIL2"/>
<dbReference type="EMBL" id="JACAGC010000022">
    <property type="protein sequence ID" value="KAF6288190.1"/>
    <property type="molecule type" value="Genomic_DNA"/>
</dbReference>
<dbReference type="InterPro" id="IPR009643">
    <property type="entry name" value="HS1-bd"/>
</dbReference>
<dbReference type="PANTHER" id="PTHR19424:SF3">
    <property type="entry name" value="HEAT SHOCK FACTOR-BINDING PROTEIN 1"/>
    <property type="match status" value="1"/>
</dbReference>
<gene>
    <name evidence="7" type="ORF">mRhiFer1_006536</name>
</gene>
<proteinExistence type="inferred from homology"/>
<dbReference type="PANTHER" id="PTHR19424">
    <property type="entry name" value="HEAT SHOCK FACTOR BINDING PROTEIN 1"/>
    <property type="match status" value="1"/>
</dbReference>
<protein>
    <recommendedName>
        <fullName evidence="6">Heat shock factor-binding protein 1</fullName>
    </recommendedName>
</protein>
<organism evidence="7 8">
    <name type="scientific">Rhinolophus ferrumequinum</name>
    <name type="common">Greater horseshoe bat</name>
    <dbReference type="NCBI Taxonomy" id="59479"/>
    <lineage>
        <taxon>Eukaryota</taxon>
        <taxon>Metazoa</taxon>
        <taxon>Chordata</taxon>
        <taxon>Craniata</taxon>
        <taxon>Vertebrata</taxon>
        <taxon>Euteleostomi</taxon>
        <taxon>Mammalia</taxon>
        <taxon>Eutheria</taxon>
        <taxon>Laurasiatheria</taxon>
        <taxon>Chiroptera</taxon>
        <taxon>Yinpterochiroptera</taxon>
        <taxon>Rhinolophoidea</taxon>
        <taxon>Rhinolophidae</taxon>
        <taxon>Rhinolophinae</taxon>
        <taxon>Rhinolophus</taxon>
    </lineage>
</organism>
<dbReference type="GO" id="GO:0005829">
    <property type="term" value="C:cytosol"/>
    <property type="evidence" value="ECO:0007669"/>
    <property type="project" value="TreeGrafter"/>
</dbReference>
<comment type="subunit">
    <text evidence="5">Homohexamer. Associates with heptad repeats of HSF1 trimers and probably also HSF1 monomers, and with HSP70. Association with HSF1 trimers and HSP70 coincides with attenuation of heat shock response and the conversion of HSF1 trimer to monomer.</text>
</comment>
<evidence type="ECO:0000313" key="7">
    <source>
        <dbReference type="EMBL" id="KAF6288190.1"/>
    </source>
</evidence>
<evidence type="ECO:0000256" key="6">
    <source>
        <dbReference type="ARBA" id="ARBA00039223"/>
    </source>
</evidence>
<evidence type="ECO:0000313" key="8">
    <source>
        <dbReference type="Proteomes" id="UP000585614"/>
    </source>
</evidence>
<evidence type="ECO:0000256" key="1">
    <source>
        <dbReference type="ARBA" id="ARBA00004123"/>
    </source>
</evidence>
<dbReference type="GO" id="GO:0005634">
    <property type="term" value="C:nucleus"/>
    <property type="evidence" value="ECO:0007669"/>
    <property type="project" value="UniProtKB-SubCell"/>
</dbReference>